<keyword evidence="5" id="KW-1185">Reference proteome</keyword>
<protein>
    <recommendedName>
        <fullName evidence="6">Transmembrane protein</fullName>
    </recommendedName>
</protein>
<dbReference type="EMBL" id="QZWG01000014">
    <property type="protein sequence ID" value="RZB68155.1"/>
    <property type="molecule type" value="Genomic_DNA"/>
</dbReference>
<dbReference type="Proteomes" id="UP000289340">
    <property type="component" value="Chromosome 14"/>
</dbReference>
<name>A0A0B2QIW3_GLYSO</name>
<feature type="compositionally biased region" description="Pro residues" evidence="1">
    <location>
        <begin position="109"/>
        <end position="118"/>
    </location>
</feature>
<evidence type="ECO:0008006" key="6">
    <source>
        <dbReference type="Google" id="ProtNLM"/>
    </source>
</evidence>
<keyword evidence="2" id="KW-0732">Signal</keyword>
<evidence type="ECO:0000313" key="3">
    <source>
        <dbReference type="EMBL" id="KHN21411.1"/>
    </source>
</evidence>
<evidence type="ECO:0000256" key="2">
    <source>
        <dbReference type="SAM" id="SignalP"/>
    </source>
</evidence>
<reference evidence="4 5" key="2">
    <citation type="submission" date="2018-09" db="EMBL/GenBank/DDBJ databases">
        <title>A high-quality reference genome of wild soybean provides a powerful tool to mine soybean genomes.</title>
        <authorList>
            <person name="Xie M."/>
            <person name="Chung C.Y.L."/>
            <person name="Li M.-W."/>
            <person name="Wong F.-L."/>
            <person name="Chan T.-F."/>
            <person name="Lam H.-M."/>
        </authorList>
    </citation>
    <scope>NUCLEOTIDE SEQUENCE [LARGE SCALE GENOMIC DNA]</scope>
    <source>
        <strain evidence="5">cv. W05</strain>
        <tissue evidence="4">Hypocotyl of etiolated seedlings</tissue>
    </source>
</reference>
<dbReference type="Gramene" id="XM_028344116.1">
    <property type="protein sequence ID" value="XP_028199917.1"/>
    <property type="gene ID" value="LOC114384445"/>
</dbReference>
<dbReference type="PANTHER" id="PTHR37249:SF3">
    <property type="entry name" value="OS03G0206201 PROTEIN"/>
    <property type="match status" value="1"/>
</dbReference>
<feature type="chain" id="PRO_5040562823" description="Transmembrane protein" evidence="2">
    <location>
        <begin position="20"/>
        <end position="124"/>
    </location>
</feature>
<dbReference type="PANTHER" id="PTHR37249">
    <property type="entry name" value="OS03G0206201 PROTEIN"/>
    <property type="match status" value="1"/>
</dbReference>
<dbReference type="AlphaFoldDB" id="A0A0B2QIW3"/>
<reference evidence="3" key="1">
    <citation type="submission" date="2014-07" db="EMBL/GenBank/DDBJ databases">
        <title>Identification of a novel salt tolerance gene in wild soybean by whole-genome sequencing.</title>
        <authorList>
            <person name="Lam H.-M."/>
            <person name="Qi X."/>
            <person name="Li M.-W."/>
            <person name="Liu X."/>
            <person name="Xie M."/>
            <person name="Ni M."/>
            <person name="Xu X."/>
        </authorList>
    </citation>
    <scope>NUCLEOTIDE SEQUENCE [LARGE SCALE GENOMIC DNA]</scope>
    <source>
        <tissue evidence="3">Root</tissue>
    </source>
</reference>
<feature type="region of interest" description="Disordered" evidence="1">
    <location>
        <begin position="55"/>
        <end position="124"/>
    </location>
</feature>
<feature type="compositionally biased region" description="Polar residues" evidence="1">
    <location>
        <begin position="58"/>
        <end position="78"/>
    </location>
</feature>
<proteinExistence type="predicted"/>
<feature type="signal peptide" evidence="2">
    <location>
        <begin position="1"/>
        <end position="19"/>
    </location>
</feature>
<evidence type="ECO:0000256" key="1">
    <source>
        <dbReference type="SAM" id="MobiDB-lite"/>
    </source>
</evidence>
<accession>A0A0B2QIW3</accession>
<gene>
    <name evidence="4" type="ORF">D0Y65_038100</name>
    <name evidence="3" type="ORF">glysoja_042474</name>
</gene>
<evidence type="ECO:0000313" key="5">
    <source>
        <dbReference type="Proteomes" id="UP000289340"/>
    </source>
</evidence>
<evidence type="ECO:0000313" key="4">
    <source>
        <dbReference type="EMBL" id="RZB68155.1"/>
    </source>
</evidence>
<dbReference type="Proteomes" id="UP000053555">
    <property type="component" value="Unassembled WGS sequence"/>
</dbReference>
<organism evidence="3">
    <name type="scientific">Glycine soja</name>
    <name type="common">Wild soybean</name>
    <dbReference type="NCBI Taxonomy" id="3848"/>
    <lineage>
        <taxon>Eukaryota</taxon>
        <taxon>Viridiplantae</taxon>
        <taxon>Streptophyta</taxon>
        <taxon>Embryophyta</taxon>
        <taxon>Tracheophyta</taxon>
        <taxon>Spermatophyta</taxon>
        <taxon>Magnoliopsida</taxon>
        <taxon>eudicotyledons</taxon>
        <taxon>Gunneridae</taxon>
        <taxon>Pentapetalae</taxon>
        <taxon>rosids</taxon>
        <taxon>fabids</taxon>
        <taxon>Fabales</taxon>
        <taxon>Fabaceae</taxon>
        <taxon>Papilionoideae</taxon>
        <taxon>50 kb inversion clade</taxon>
        <taxon>NPAAA clade</taxon>
        <taxon>indigoferoid/millettioid clade</taxon>
        <taxon>Phaseoleae</taxon>
        <taxon>Glycine</taxon>
        <taxon>Glycine subgen. Soja</taxon>
    </lineage>
</organism>
<sequence>MKKVSGFFVLLLVVGATLSFLNFLSPTCASWFSDLIATNCGDKATLIAVSRKLKESDSSTIKSRSNNKGDIGQVTLNDYNPIDPVPSSSKASINPGPIEHGTPLNPYIVPKPSPPNHPKPGDSN</sequence>
<dbReference type="EMBL" id="KN657865">
    <property type="protein sequence ID" value="KHN21411.1"/>
    <property type="molecule type" value="Genomic_DNA"/>
</dbReference>